<keyword evidence="3" id="KW-0408">Iron</keyword>
<dbReference type="InterPro" id="IPR001041">
    <property type="entry name" value="2Fe-2S_ferredoxin-type"/>
</dbReference>
<reference evidence="7" key="1">
    <citation type="submission" date="2016-04" db="EMBL/GenBank/DDBJ databases">
        <authorList>
            <person name="Chen L."/>
            <person name="Zhuang W."/>
            <person name="Wang G."/>
        </authorList>
    </citation>
    <scope>NUCLEOTIDE SEQUENCE [LARGE SCALE GENOMIC DNA]</scope>
    <source>
        <strain evidence="7">208</strain>
    </source>
</reference>
<dbReference type="CDD" id="cd00207">
    <property type="entry name" value="fer2"/>
    <property type="match status" value="1"/>
</dbReference>
<dbReference type="SUPFAM" id="SSF54292">
    <property type="entry name" value="2Fe-2S ferredoxin-like"/>
    <property type="match status" value="1"/>
</dbReference>
<dbReference type="InterPro" id="IPR036010">
    <property type="entry name" value="2Fe-2S_ferredoxin-like_sf"/>
</dbReference>
<evidence type="ECO:0000256" key="1">
    <source>
        <dbReference type="ARBA" id="ARBA00022714"/>
    </source>
</evidence>
<dbReference type="InterPro" id="IPR012675">
    <property type="entry name" value="Beta-grasp_dom_sf"/>
</dbReference>
<dbReference type="RefSeq" id="WP_081165610.1">
    <property type="nucleotide sequence ID" value="NZ_LWBP01000188.1"/>
</dbReference>
<evidence type="ECO:0000256" key="4">
    <source>
        <dbReference type="ARBA" id="ARBA00023014"/>
    </source>
</evidence>
<dbReference type="OrthoDB" id="9796880at2"/>
<accession>A0A1V9FJ93</accession>
<gene>
    <name evidence="6" type="ORF">A4R26_02905</name>
</gene>
<evidence type="ECO:0000259" key="5">
    <source>
        <dbReference type="PROSITE" id="PS51085"/>
    </source>
</evidence>
<dbReference type="GO" id="GO:0046872">
    <property type="term" value="F:metal ion binding"/>
    <property type="evidence" value="ECO:0007669"/>
    <property type="project" value="UniProtKB-KW"/>
</dbReference>
<dbReference type="PANTHER" id="PTHR44379:SF6">
    <property type="entry name" value="BLR6046 PROTEIN"/>
    <property type="match status" value="1"/>
</dbReference>
<dbReference type="PROSITE" id="PS51085">
    <property type="entry name" value="2FE2S_FER_2"/>
    <property type="match status" value="1"/>
</dbReference>
<dbReference type="Proteomes" id="UP000192276">
    <property type="component" value="Unassembled WGS sequence"/>
</dbReference>
<keyword evidence="1" id="KW-0001">2Fe-2S</keyword>
<dbReference type="GO" id="GO:0051537">
    <property type="term" value="F:2 iron, 2 sulfur cluster binding"/>
    <property type="evidence" value="ECO:0007669"/>
    <property type="project" value="UniProtKB-KW"/>
</dbReference>
<sequence>MNTTIQLQVNGKKHTVQVDPATPLLYVLRNQLALNGPKYGCGLQQCGACMVLLNGKAEPSCMLPVAAVKDRKIVTLEGLIQNDNEMHPVQEAFVQEQAAQCGYCMNGMVISAVALLNENPHPDDTAIRNGLQRALCRCGTQSRIIKAVKRAANSK</sequence>
<evidence type="ECO:0000256" key="2">
    <source>
        <dbReference type="ARBA" id="ARBA00022723"/>
    </source>
</evidence>
<keyword evidence="2" id="KW-0479">Metal-binding</keyword>
<dbReference type="Pfam" id="PF01799">
    <property type="entry name" value="Fer2_2"/>
    <property type="match status" value="1"/>
</dbReference>
<proteinExistence type="predicted"/>
<dbReference type="Gene3D" id="3.10.20.30">
    <property type="match status" value="1"/>
</dbReference>
<dbReference type="Gene3D" id="1.10.150.120">
    <property type="entry name" value="[2Fe-2S]-binding domain"/>
    <property type="match status" value="1"/>
</dbReference>
<dbReference type="EMBL" id="LWBP01000188">
    <property type="protein sequence ID" value="OQP58422.1"/>
    <property type="molecule type" value="Genomic_DNA"/>
</dbReference>
<dbReference type="STRING" id="550983.A4R26_02905"/>
<comment type="caution">
    <text evidence="6">The sequence shown here is derived from an EMBL/GenBank/DDBJ whole genome shotgun (WGS) entry which is preliminary data.</text>
</comment>
<dbReference type="PANTHER" id="PTHR44379">
    <property type="entry name" value="OXIDOREDUCTASE WITH IRON-SULFUR SUBUNIT"/>
    <property type="match status" value="1"/>
</dbReference>
<dbReference type="AlphaFoldDB" id="A0A1V9FJ93"/>
<keyword evidence="4" id="KW-0411">Iron-sulfur</keyword>
<dbReference type="GO" id="GO:0016491">
    <property type="term" value="F:oxidoreductase activity"/>
    <property type="evidence" value="ECO:0007669"/>
    <property type="project" value="InterPro"/>
</dbReference>
<evidence type="ECO:0000313" key="7">
    <source>
        <dbReference type="Proteomes" id="UP000192276"/>
    </source>
</evidence>
<name>A0A1V9FJ93_9BACT</name>
<dbReference type="Pfam" id="PF00111">
    <property type="entry name" value="Fer2"/>
    <property type="match status" value="1"/>
</dbReference>
<dbReference type="InterPro" id="IPR002888">
    <property type="entry name" value="2Fe-2S-bd"/>
</dbReference>
<organism evidence="6 7">
    <name type="scientific">Niastella populi</name>
    <dbReference type="NCBI Taxonomy" id="550983"/>
    <lineage>
        <taxon>Bacteria</taxon>
        <taxon>Pseudomonadati</taxon>
        <taxon>Bacteroidota</taxon>
        <taxon>Chitinophagia</taxon>
        <taxon>Chitinophagales</taxon>
        <taxon>Chitinophagaceae</taxon>
        <taxon>Niastella</taxon>
    </lineage>
</organism>
<evidence type="ECO:0000256" key="3">
    <source>
        <dbReference type="ARBA" id="ARBA00023004"/>
    </source>
</evidence>
<dbReference type="InterPro" id="IPR051452">
    <property type="entry name" value="Diverse_Oxidoreductases"/>
</dbReference>
<keyword evidence="7" id="KW-1185">Reference proteome</keyword>
<feature type="domain" description="2Fe-2S ferredoxin-type" evidence="5">
    <location>
        <begin position="3"/>
        <end position="79"/>
    </location>
</feature>
<protein>
    <submittedName>
        <fullName evidence="6">(2Fe-2S)-binding protein</fullName>
    </submittedName>
</protein>
<dbReference type="InterPro" id="IPR036884">
    <property type="entry name" value="2Fe-2S-bd_dom_sf"/>
</dbReference>
<evidence type="ECO:0000313" key="6">
    <source>
        <dbReference type="EMBL" id="OQP58422.1"/>
    </source>
</evidence>
<dbReference type="SUPFAM" id="SSF47741">
    <property type="entry name" value="CO dehydrogenase ISP C-domain like"/>
    <property type="match status" value="1"/>
</dbReference>